<evidence type="ECO:0000313" key="2">
    <source>
        <dbReference type="EMBL" id="CAA9409034.1"/>
    </source>
</evidence>
<sequence length="37" mass="4111">ARIPLLRRAGRGTRGLRLDHRACSGGGSSRRRHARTE</sequence>
<name>A0A6J4PBT9_9RHOB</name>
<dbReference type="EMBL" id="CADCUU010000211">
    <property type="protein sequence ID" value="CAA9409034.1"/>
    <property type="molecule type" value="Genomic_DNA"/>
</dbReference>
<organism evidence="2">
    <name type="scientific">uncultured Rubellimicrobium sp</name>
    <dbReference type="NCBI Taxonomy" id="543078"/>
    <lineage>
        <taxon>Bacteria</taxon>
        <taxon>Pseudomonadati</taxon>
        <taxon>Pseudomonadota</taxon>
        <taxon>Alphaproteobacteria</taxon>
        <taxon>Rhodobacterales</taxon>
        <taxon>Roseobacteraceae</taxon>
        <taxon>Rubellimicrobium</taxon>
        <taxon>environmental samples</taxon>
    </lineage>
</organism>
<evidence type="ECO:0000256" key="1">
    <source>
        <dbReference type="SAM" id="MobiDB-lite"/>
    </source>
</evidence>
<gene>
    <name evidence="2" type="ORF">AVDCRST_MAG15-1476</name>
</gene>
<feature type="region of interest" description="Disordered" evidence="1">
    <location>
        <begin position="1"/>
        <end position="37"/>
    </location>
</feature>
<reference evidence="2" key="1">
    <citation type="submission" date="2020-02" db="EMBL/GenBank/DDBJ databases">
        <authorList>
            <person name="Meier V. D."/>
        </authorList>
    </citation>
    <scope>NUCLEOTIDE SEQUENCE</scope>
    <source>
        <strain evidence="2">AVDCRST_MAG15</strain>
    </source>
</reference>
<protein>
    <submittedName>
        <fullName evidence="2">Uncharacterized protein</fullName>
    </submittedName>
</protein>
<accession>A0A6J4PBT9</accession>
<feature type="non-terminal residue" evidence="2">
    <location>
        <position position="1"/>
    </location>
</feature>
<proteinExistence type="predicted"/>
<dbReference type="AlphaFoldDB" id="A0A6J4PBT9"/>
<feature type="non-terminal residue" evidence="2">
    <location>
        <position position="37"/>
    </location>
</feature>